<dbReference type="AlphaFoldDB" id="E1JSV0"/>
<keyword evidence="1" id="KW-0378">Hydrolase</keyword>
<dbReference type="SUPFAM" id="SSF52172">
    <property type="entry name" value="CheY-like"/>
    <property type="match status" value="1"/>
</dbReference>
<dbReference type="SMART" id="SM00448">
    <property type="entry name" value="REC"/>
    <property type="match status" value="1"/>
</dbReference>
<dbReference type="PROSITE" id="PS50110">
    <property type="entry name" value="RESPONSE_REGULATORY"/>
    <property type="match status" value="1"/>
</dbReference>
<evidence type="ECO:0000256" key="2">
    <source>
        <dbReference type="PROSITE-ProRule" id="PRU00169"/>
    </source>
</evidence>
<dbReference type="InterPro" id="IPR001789">
    <property type="entry name" value="Sig_transdc_resp-reg_receiver"/>
</dbReference>
<protein>
    <submittedName>
        <fullName evidence="4">Response regulator receiver modulated serine phosphatase</fullName>
    </submittedName>
</protein>
<dbReference type="Pfam" id="PF00072">
    <property type="entry name" value="Response_reg"/>
    <property type="match status" value="1"/>
</dbReference>
<dbReference type="Gene3D" id="3.60.40.10">
    <property type="entry name" value="PPM-type phosphatase domain"/>
    <property type="match status" value="1"/>
</dbReference>
<dbReference type="eggNOG" id="COG0745">
    <property type="taxonomic scope" value="Bacteria"/>
</dbReference>
<dbReference type="Gene3D" id="3.40.50.2300">
    <property type="match status" value="1"/>
</dbReference>
<dbReference type="InterPro" id="IPR052016">
    <property type="entry name" value="Bact_Sigma-Reg"/>
</dbReference>
<reference evidence="4 5" key="1">
    <citation type="submission" date="2010-08" db="EMBL/GenBank/DDBJ databases">
        <title>The draft genome of Desulfovibrio fructosovorans JJ.</title>
        <authorList>
            <consortium name="US DOE Joint Genome Institute (JGI-PGF)"/>
            <person name="Lucas S."/>
            <person name="Copeland A."/>
            <person name="Lapidus A."/>
            <person name="Cheng J.-F."/>
            <person name="Bruce D."/>
            <person name="Goodwin L."/>
            <person name="Pitluck S."/>
            <person name="Land M.L."/>
            <person name="Hauser L."/>
            <person name="Chang Y.-J."/>
            <person name="Jeffries C."/>
            <person name="Wall J.D."/>
            <person name="Stahl D.A."/>
            <person name="Arkin A.P."/>
            <person name="Dehal P."/>
            <person name="Stolyar S.M."/>
            <person name="Hazen T.C."/>
            <person name="Woyke T.J."/>
        </authorList>
    </citation>
    <scope>NUCLEOTIDE SEQUENCE [LARGE SCALE GENOMIC DNA]</scope>
    <source>
        <strain evidence="4 5">JJ</strain>
    </source>
</reference>
<evidence type="ECO:0000313" key="5">
    <source>
        <dbReference type="Proteomes" id="UP000006250"/>
    </source>
</evidence>
<dbReference type="InterPro" id="IPR011006">
    <property type="entry name" value="CheY-like_superfamily"/>
</dbReference>
<proteinExistence type="predicted"/>
<dbReference type="InterPro" id="IPR036457">
    <property type="entry name" value="PPM-type-like_dom_sf"/>
</dbReference>
<evidence type="ECO:0000259" key="3">
    <source>
        <dbReference type="PROSITE" id="PS50110"/>
    </source>
</evidence>
<comment type="caution">
    <text evidence="4">The sequence shown here is derived from an EMBL/GenBank/DDBJ whole genome shotgun (WGS) entry which is preliminary data.</text>
</comment>
<sequence length="395" mass="43400">MIAEIHNPTQSPHPPRVLVVDDSKTMRRLICLALQDAFELEEAVDGVDALERYSGFKPQIILLDMEMPRMGGLEVIRQLRETVEDTDTFIIVLSGLGENDLKAKALNMGANDYLTKPFHPEELKARVSVAGRQVLLNHELRRAYARISAEIALVASLQHQLLPNADIVTEGLEIQSLYRPSGQASGDYYDYFRMADGRIRLVLADIAGKGARAAFLMAIVQAFFRLGRRDNHSLEKTVTLINDHLMEISPSGSDFATLFAGEIDLEKGFLTYLNAGHCPGLLINPNGTAQLLEAQVYPLGMLAIENVKANVIPFAVGARLFLYTDGMFEWELDQSNMLSLGAFLVQAKLAAAAGGDFLDALAGKLTDLTGATPKYLDDQTALWIRRSGPTAAKRT</sequence>
<dbReference type="SUPFAM" id="SSF81606">
    <property type="entry name" value="PP2C-like"/>
    <property type="match status" value="1"/>
</dbReference>
<name>E1JSV0_SOLFR</name>
<dbReference type="eggNOG" id="COG2208">
    <property type="taxonomic scope" value="Bacteria"/>
</dbReference>
<accession>E1JSV0</accession>
<dbReference type="GO" id="GO:0000160">
    <property type="term" value="P:phosphorelay signal transduction system"/>
    <property type="evidence" value="ECO:0007669"/>
    <property type="project" value="InterPro"/>
</dbReference>
<dbReference type="OrthoDB" id="20101at2"/>
<feature type="domain" description="Response regulatory" evidence="3">
    <location>
        <begin position="16"/>
        <end position="131"/>
    </location>
</feature>
<dbReference type="STRING" id="596151.DesfrDRAFT_0689"/>
<keyword evidence="2" id="KW-0597">Phosphoprotein</keyword>
<gene>
    <name evidence="4" type="ORF">DesfrDRAFT_0689</name>
</gene>
<dbReference type="InterPro" id="IPR001932">
    <property type="entry name" value="PPM-type_phosphatase-like_dom"/>
</dbReference>
<dbReference type="Pfam" id="PF07228">
    <property type="entry name" value="SpoIIE"/>
    <property type="match status" value="1"/>
</dbReference>
<dbReference type="GO" id="GO:0016791">
    <property type="term" value="F:phosphatase activity"/>
    <property type="evidence" value="ECO:0007669"/>
    <property type="project" value="TreeGrafter"/>
</dbReference>
<feature type="modified residue" description="4-aspartylphosphate" evidence="2">
    <location>
        <position position="64"/>
    </location>
</feature>
<dbReference type="Proteomes" id="UP000006250">
    <property type="component" value="Unassembled WGS sequence"/>
</dbReference>
<dbReference type="SMART" id="SM00331">
    <property type="entry name" value="PP2C_SIG"/>
    <property type="match status" value="1"/>
</dbReference>
<dbReference type="PANTHER" id="PTHR43156">
    <property type="entry name" value="STAGE II SPORULATION PROTEIN E-RELATED"/>
    <property type="match status" value="1"/>
</dbReference>
<keyword evidence="5" id="KW-1185">Reference proteome</keyword>
<dbReference type="EMBL" id="AECZ01000003">
    <property type="protein sequence ID" value="EFL52583.1"/>
    <property type="molecule type" value="Genomic_DNA"/>
</dbReference>
<dbReference type="PANTHER" id="PTHR43156:SF2">
    <property type="entry name" value="STAGE II SPORULATION PROTEIN E"/>
    <property type="match status" value="1"/>
</dbReference>
<evidence type="ECO:0000256" key="1">
    <source>
        <dbReference type="ARBA" id="ARBA00022801"/>
    </source>
</evidence>
<evidence type="ECO:0000313" key="4">
    <source>
        <dbReference type="EMBL" id="EFL52583.1"/>
    </source>
</evidence>
<organism evidence="4 5">
    <name type="scientific">Solidesulfovibrio fructosivorans JJ]</name>
    <dbReference type="NCBI Taxonomy" id="596151"/>
    <lineage>
        <taxon>Bacteria</taxon>
        <taxon>Pseudomonadati</taxon>
        <taxon>Thermodesulfobacteriota</taxon>
        <taxon>Desulfovibrionia</taxon>
        <taxon>Desulfovibrionales</taxon>
        <taxon>Desulfovibrionaceae</taxon>
        <taxon>Solidesulfovibrio</taxon>
    </lineage>
</organism>
<dbReference type="RefSeq" id="WP_005991117.1">
    <property type="nucleotide sequence ID" value="NZ_AECZ01000003.1"/>
</dbReference>